<name>A0A167Z788_9EURO</name>
<evidence type="ECO:0000256" key="10">
    <source>
        <dbReference type="SAM" id="Phobius"/>
    </source>
</evidence>
<dbReference type="GO" id="GO:0016020">
    <property type="term" value="C:membrane"/>
    <property type="evidence" value="ECO:0007669"/>
    <property type="project" value="UniProtKB-SubCell"/>
</dbReference>
<feature type="compositionally biased region" description="Basic and acidic residues" evidence="9">
    <location>
        <begin position="64"/>
        <end position="80"/>
    </location>
</feature>
<feature type="transmembrane region" description="Helical" evidence="10">
    <location>
        <begin position="326"/>
        <end position="343"/>
    </location>
</feature>
<feature type="compositionally biased region" description="Polar residues" evidence="9">
    <location>
        <begin position="88"/>
        <end position="109"/>
    </location>
</feature>
<dbReference type="AlphaFoldDB" id="A0A167Z788"/>
<feature type="coiled-coil region" evidence="8">
    <location>
        <begin position="242"/>
        <end position="280"/>
    </location>
</feature>
<keyword evidence="12" id="KW-1185">Reference proteome</keyword>
<dbReference type="PANTHER" id="PTHR14360">
    <property type="entry name" value="PROTEIN FMP32, MITOCHONDRIAL"/>
    <property type="match status" value="1"/>
</dbReference>
<dbReference type="OrthoDB" id="5424147at2759"/>
<dbReference type="EMBL" id="AZGZ01000011">
    <property type="protein sequence ID" value="KZZ92266.1"/>
    <property type="molecule type" value="Genomic_DNA"/>
</dbReference>
<evidence type="ECO:0000256" key="4">
    <source>
        <dbReference type="ARBA" id="ARBA00022989"/>
    </source>
</evidence>
<keyword evidence="7 10" id="KW-0472">Membrane</keyword>
<dbReference type="Pfam" id="PF07798">
    <property type="entry name" value="CCDC90-like"/>
    <property type="match status" value="1"/>
</dbReference>
<evidence type="ECO:0000313" key="11">
    <source>
        <dbReference type="EMBL" id="KZZ92266.1"/>
    </source>
</evidence>
<comment type="subcellular location">
    <subcellularLocation>
        <location evidence="2">Membrane</location>
    </subcellularLocation>
    <subcellularLocation>
        <location evidence="1">Mitochondrion</location>
    </subcellularLocation>
</comment>
<sequence length="386" mass="43221">MAAALRLPRLVMSVGERRSLSSSLRSRVQSGRGYAFRAGFHTSPVPAVKRYERRYGPAAGVDLSEAKKKDAEQESQEAARRKEKTGKPNESNDTPSENSSDTSQASKESGTSKDVKQKDKDGDPLETIFQIPEPTTVNTDSSAEPIQPLEKKDNSEPKAEDPDEYVHHFDTYTLVKNLQHGGFSEEQSISIMKGIRGALSDHLRSAKNELMSKSQIENDSYLFKAASEELRNSIMVARASEIESQRTRRAQLQHELDILAQRLNQDFSRLKDDLKEMFNNQKISTRESQRSIDTAIQELNYQITVSLNSDGKSEVEGLRWILTRRAALAIAISAFMSIIALRYHSYKNAKREREKEDAKLHAEATETAAKNDESDAPEAAFSEPIG</sequence>
<feature type="compositionally biased region" description="Basic and acidic residues" evidence="9">
    <location>
        <begin position="352"/>
        <end position="373"/>
    </location>
</feature>
<evidence type="ECO:0000256" key="9">
    <source>
        <dbReference type="SAM" id="MobiDB-lite"/>
    </source>
</evidence>
<protein>
    <recommendedName>
        <fullName evidence="13">MOZ protein represents a chromatin-associated acetyltransferase</fullName>
    </recommendedName>
</protein>
<evidence type="ECO:0000256" key="1">
    <source>
        <dbReference type="ARBA" id="ARBA00004173"/>
    </source>
</evidence>
<evidence type="ECO:0008006" key="13">
    <source>
        <dbReference type="Google" id="ProtNLM"/>
    </source>
</evidence>
<dbReference type="InterPro" id="IPR024461">
    <property type="entry name" value="CCDC90-like"/>
</dbReference>
<evidence type="ECO:0000256" key="5">
    <source>
        <dbReference type="ARBA" id="ARBA00023054"/>
    </source>
</evidence>
<proteinExistence type="predicted"/>
<dbReference type="Gene3D" id="1.20.5.340">
    <property type="match status" value="1"/>
</dbReference>
<dbReference type="GO" id="GO:0005739">
    <property type="term" value="C:mitochondrion"/>
    <property type="evidence" value="ECO:0007669"/>
    <property type="project" value="UniProtKB-SubCell"/>
</dbReference>
<keyword evidence="4 10" id="KW-1133">Transmembrane helix</keyword>
<organism evidence="11 12">
    <name type="scientific">Ascosphaera apis ARSEF 7405</name>
    <dbReference type="NCBI Taxonomy" id="392613"/>
    <lineage>
        <taxon>Eukaryota</taxon>
        <taxon>Fungi</taxon>
        <taxon>Dikarya</taxon>
        <taxon>Ascomycota</taxon>
        <taxon>Pezizomycotina</taxon>
        <taxon>Eurotiomycetes</taxon>
        <taxon>Eurotiomycetidae</taxon>
        <taxon>Onygenales</taxon>
        <taxon>Ascosphaeraceae</taxon>
        <taxon>Ascosphaera</taxon>
    </lineage>
</organism>
<accession>A0A167Z788</accession>
<keyword evidence="3 10" id="KW-0812">Transmembrane</keyword>
<feature type="compositionally biased region" description="Basic and acidic residues" evidence="9">
    <location>
        <begin position="149"/>
        <end position="162"/>
    </location>
</feature>
<evidence type="ECO:0000256" key="6">
    <source>
        <dbReference type="ARBA" id="ARBA00023128"/>
    </source>
</evidence>
<dbReference type="VEuPathDB" id="FungiDB:AAP_02921"/>
<dbReference type="PANTHER" id="PTHR14360:SF12">
    <property type="entry name" value="MOZ PROTEIN REPRESENTS A CHROMATIN-ASSOCIATED ACETYLTRANSFERASE"/>
    <property type="match status" value="1"/>
</dbReference>
<gene>
    <name evidence="11" type="ORF">AAP_02921</name>
</gene>
<evidence type="ECO:0000256" key="3">
    <source>
        <dbReference type="ARBA" id="ARBA00022692"/>
    </source>
</evidence>
<feature type="compositionally biased region" description="Low complexity" evidence="9">
    <location>
        <begin position="20"/>
        <end position="32"/>
    </location>
</feature>
<comment type="caution">
    <text evidence="11">The sequence shown here is derived from an EMBL/GenBank/DDBJ whole genome shotgun (WGS) entry which is preliminary data.</text>
</comment>
<evidence type="ECO:0000256" key="8">
    <source>
        <dbReference type="SAM" id="Coils"/>
    </source>
</evidence>
<keyword evidence="5 8" id="KW-0175">Coiled coil</keyword>
<reference evidence="11 12" key="1">
    <citation type="journal article" date="2016" name="Genome Biol. Evol.">
        <title>Divergent and convergent evolution of fungal pathogenicity.</title>
        <authorList>
            <person name="Shang Y."/>
            <person name="Xiao G."/>
            <person name="Zheng P."/>
            <person name="Cen K."/>
            <person name="Zhan S."/>
            <person name="Wang C."/>
        </authorList>
    </citation>
    <scope>NUCLEOTIDE SEQUENCE [LARGE SCALE GENOMIC DNA]</scope>
    <source>
        <strain evidence="11 12">ARSEF 7405</strain>
    </source>
</reference>
<evidence type="ECO:0000256" key="7">
    <source>
        <dbReference type="ARBA" id="ARBA00023136"/>
    </source>
</evidence>
<dbReference type="Proteomes" id="UP000242877">
    <property type="component" value="Unassembled WGS sequence"/>
</dbReference>
<feature type="region of interest" description="Disordered" evidence="9">
    <location>
        <begin position="16"/>
        <end position="162"/>
    </location>
</feature>
<evidence type="ECO:0000313" key="12">
    <source>
        <dbReference type="Proteomes" id="UP000242877"/>
    </source>
</evidence>
<keyword evidence="6" id="KW-0496">Mitochondrion</keyword>
<feature type="compositionally biased region" description="Polar residues" evidence="9">
    <location>
        <begin position="133"/>
        <end position="144"/>
    </location>
</feature>
<feature type="compositionally biased region" description="Basic and acidic residues" evidence="9">
    <location>
        <begin position="110"/>
        <end position="123"/>
    </location>
</feature>
<feature type="region of interest" description="Disordered" evidence="9">
    <location>
        <begin position="352"/>
        <end position="386"/>
    </location>
</feature>
<evidence type="ECO:0000256" key="2">
    <source>
        <dbReference type="ARBA" id="ARBA00004370"/>
    </source>
</evidence>